<gene>
    <name evidence="1" type="ORF">ASPGLDRAFT_591183</name>
</gene>
<accession>A0A1L9VD84</accession>
<reference evidence="2" key="1">
    <citation type="journal article" date="2017" name="Genome Biol.">
        <title>Comparative genomics reveals high biological diversity and specific adaptations in the industrially and medically important fungal genus Aspergillus.</title>
        <authorList>
            <person name="de Vries R.P."/>
            <person name="Riley R."/>
            <person name="Wiebenga A."/>
            <person name="Aguilar-Osorio G."/>
            <person name="Amillis S."/>
            <person name="Uchima C.A."/>
            <person name="Anderluh G."/>
            <person name="Asadollahi M."/>
            <person name="Askin M."/>
            <person name="Barry K."/>
            <person name="Battaglia E."/>
            <person name="Bayram O."/>
            <person name="Benocci T."/>
            <person name="Braus-Stromeyer S.A."/>
            <person name="Caldana C."/>
            <person name="Canovas D."/>
            <person name="Cerqueira G.C."/>
            <person name="Chen F."/>
            <person name="Chen W."/>
            <person name="Choi C."/>
            <person name="Clum A."/>
            <person name="Dos Santos R.A."/>
            <person name="Damasio A.R."/>
            <person name="Diallinas G."/>
            <person name="Emri T."/>
            <person name="Fekete E."/>
            <person name="Flipphi M."/>
            <person name="Freyberg S."/>
            <person name="Gallo A."/>
            <person name="Gournas C."/>
            <person name="Habgood R."/>
            <person name="Hainaut M."/>
            <person name="Harispe M.L."/>
            <person name="Henrissat B."/>
            <person name="Hilden K.S."/>
            <person name="Hope R."/>
            <person name="Hossain A."/>
            <person name="Karabika E."/>
            <person name="Karaffa L."/>
            <person name="Karanyi Z."/>
            <person name="Krasevec N."/>
            <person name="Kuo A."/>
            <person name="Kusch H."/>
            <person name="LaButti K."/>
            <person name="Lagendijk E.L."/>
            <person name="Lapidus A."/>
            <person name="Levasseur A."/>
            <person name="Lindquist E."/>
            <person name="Lipzen A."/>
            <person name="Logrieco A.F."/>
            <person name="MacCabe A."/>
            <person name="Maekelae M.R."/>
            <person name="Malavazi I."/>
            <person name="Melin P."/>
            <person name="Meyer V."/>
            <person name="Mielnichuk N."/>
            <person name="Miskei M."/>
            <person name="Molnar A.P."/>
            <person name="Mule G."/>
            <person name="Ngan C.Y."/>
            <person name="Orejas M."/>
            <person name="Orosz E."/>
            <person name="Ouedraogo J.P."/>
            <person name="Overkamp K.M."/>
            <person name="Park H.-S."/>
            <person name="Perrone G."/>
            <person name="Piumi F."/>
            <person name="Punt P.J."/>
            <person name="Ram A.F."/>
            <person name="Ramon A."/>
            <person name="Rauscher S."/>
            <person name="Record E."/>
            <person name="Riano-Pachon D.M."/>
            <person name="Robert V."/>
            <person name="Roehrig J."/>
            <person name="Ruller R."/>
            <person name="Salamov A."/>
            <person name="Salih N.S."/>
            <person name="Samson R.A."/>
            <person name="Sandor E."/>
            <person name="Sanguinetti M."/>
            <person name="Schuetze T."/>
            <person name="Sepcic K."/>
            <person name="Shelest E."/>
            <person name="Sherlock G."/>
            <person name="Sophianopoulou V."/>
            <person name="Squina F.M."/>
            <person name="Sun H."/>
            <person name="Susca A."/>
            <person name="Todd R.B."/>
            <person name="Tsang A."/>
            <person name="Unkles S.E."/>
            <person name="van de Wiele N."/>
            <person name="van Rossen-Uffink D."/>
            <person name="Oliveira J.V."/>
            <person name="Vesth T.C."/>
            <person name="Visser J."/>
            <person name="Yu J.-H."/>
            <person name="Zhou M."/>
            <person name="Andersen M.R."/>
            <person name="Archer D.B."/>
            <person name="Baker S.E."/>
            <person name="Benoit I."/>
            <person name="Brakhage A.A."/>
            <person name="Braus G.H."/>
            <person name="Fischer R."/>
            <person name="Frisvad J.C."/>
            <person name="Goldman G.H."/>
            <person name="Houbraken J."/>
            <person name="Oakley B."/>
            <person name="Pocsi I."/>
            <person name="Scazzocchio C."/>
            <person name="Seiboth B."/>
            <person name="vanKuyk P.A."/>
            <person name="Wortman J."/>
            <person name="Dyer P.S."/>
            <person name="Grigoriev I.V."/>
        </authorList>
    </citation>
    <scope>NUCLEOTIDE SEQUENCE [LARGE SCALE GENOMIC DNA]</scope>
    <source>
        <strain evidence="2">CBS 516.65</strain>
    </source>
</reference>
<protein>
    <submittedName>
        <fullName evidence="1">Uncharacterized protein</fullName>
    </submittedName>
</protein>
<evidence type="ECO:0000313" key="1">
    <source>
        <dbReference type="EMBL" id="OJJ81782.1"/>
    </source>
</evidence>
<evidence type="ECO:0000313" key="2">
    <source>
        <dbReference type="Proteomes" id="UP000184300"/>
    </source>
</evidence>
<sequence length="101" mass="11231">MTRIASAIGIGLLLQRCQTNLHEDRTDMDGAIALCQWLSNKIEYNIRAASQILQLDNTNAISSQKKKKKKLHIVPSARANGQISSHLRMLSIKNQSHPAVN</sequence>
<dbReference type="GeneID" id="34464620"/>
<organism evidence="1 2">
    <name type="scientific">Aspergillus glaucus CBS 516.65</name>
    <dbReference type="NCBI Taxonomy" id="1160497"/>
    <lineage>
        <taxon>Eukaryota</taxon>
        <taxon>Fungi</taxon>
        <taxon>Dikarya</taxon>
        <taxon>Ascomycota</taxon>
        <taxon>Pezizomycotina</taxon>
        <taxon>Eurotiomycetes</taxon>
        <taxon>Eurotiomycetidae</taxon>
        <taxon>Eurotiales</taxon>
        <taxon>Aspergillaceae</taxon>
        <taxon>Aspergillus</taxon>
        <taxon>Aspergillus subgen. Aspergillus</taxon>
    </lineage>
</organism>
<dbReference type="AlphaFoldDB" id="A0A1L9VD84"/>
<dbReference type="EMBL" id="KV878904">
    <property type="protein sequence ID" value="OJJ81782.1"/>
    <property type="molecule type" value="Genomic_DNA"/>
</dbReference>
<dbReference type="Proteomes" id="UP000184300">
    <property type="component" value="Unassembled WGS sequence"/>
</dbReference>
<dbReference type="RefSeq" id="XP_022398480.1">
    <property type="nucleotide sequence ID" value="XM_022548360.1"/>
</dbReference>
<proteinExistence type="predicted"/>
<keyword evidence="2" id="KW-1185">Reference proteome</keyword>
<dbReference type="VEuPathDB" id="FungiDB:ASPGLDRAFT_591183"/>
<name>A0A1L9VD84_ASPGL</name>